<sequence>MFTTERDKYIKKLLSFLAATGIVATTSATVISCGDVNKTEINNIENVLINVNESKTVAITVNKPVENAEISVSSSDETVASGKTSIDKDTNKEGKFNVVVSALKEGVAKFTVKYDNYIKEFTVTVKTNAVISNVEKKLFKLVKVWTFWCYSYKFKKWY</sequence>
<proteinExistence type="predicted"/>
<dbReference type="AlphaFoldDB" id="A0A0K1W2E1"/>
<dbReference type="PROSITE" id="PS51257">
    <property type="entry name" value="PROKAR_LIPOPROTEIN"/>
    <property type="match status" value="1"/>
</dbReference>
<dbReference type="NCBIfam" id="NF038029">
    <property type="entry name" value="LP_plasma"/>
    <property type="match status" value="1"/>
</dbReference>
<evidence type="ECO:0008006" key="3">
    <source>
        <dbReference type="Google" id="ProtNLM"/>
    </source>
</evidence>
<dbReference type="EMBL" id="CP012357">
    <property type="protein sequence ID" value="AKX34341.1"/>
    <property type="molecule type" value="Genomic_DNA"/>
</dbReference>
<organism evidence="1 2">
    <name type="scientific">Spiroplasma litorale</name>
    <dbReference type="NCBI Taxonomy" id="216942"/>
    <lineage>
        <taxon>Bacteria</taxon>
        <taxon>Bacillati</taxon>
        <taxon>Mycoplasmatota</taxon>
        <taxon>Mollicutes</taxon>
        <taxon>Entomoplasmatales</taxon>
        <taxon>Spiroplasmataceae</taxon>
        <taxon>Spiroplasma</taxon>
    </lineage>
</organism>
<dbReference type="PATRIC" id="fig|216942.3.peg.726"/>
<evidence type="ECO:0000313" key="2">
    <source>
        <dbReference type="Proteomes" id="UP000067476"/>
    </source>
</evidence>
<keyword evidence="2" id="KW-1185">Reference proteome</keyword>
<protein>
    <recommendedName>
        <fullName evidence="3">BIG2 domain-containing protein</fullName>
    </recommendedName>
</protein>
<dbReference type="KEGG" id="sll:SLITO_v1c07160"/>
<reference evidence="1 2" key="1">
    <citation type="journal article" date="2015" name="Genome Announc.">
        <title>Complete Genome Sequence of Spiroplasma litorale TN-1T (DSM 21781), a Bacterium Isolated from a Green-Eyed Horsefly (Tabanus nigrovittatus).</title>
        <authorList>
            <person name="Lo W.S."/>
            <person name="Lai Y.C."/>
            <person name="Lien Y.W."/>
            <person name="Wang T.H."/>
            <person name="Kuo C.H."/>
        </authorList>
    </citation>
    <scope>NUCLEOTIDE SEQUENCE [LARGE SCALE GENOMIC DNA]</scope>
    <source>
        <strain evidence="1 2">TN-1</strain>
    </source>
</reference>
<dbReference type="Proteomes" id="UP000067476">
    <property type="component" value="Chromosome"/>
</dbReference>
<evidence type="ECO:0000313" key="1">
    <source>
        <dbReference type="EMBL" id="AKX34341.1"/>
    </source>
</evidence>
<dbReference type="RefSeq" id="WP_075058431.1">
    <property type="nucleotide sequence ID" value="NZ_CP012357.1"/>
</dbReference>
<dbReference type="InterPro" id="IPR054816">
    <property type="entry name" value="Lipoprotein_mollicutes-type_CS"/>
</dbReference>
<gene>
    <name evidence="1" type="ORF">SLITO_v1c07160</name>
</gene>
<accession>A0A0K1W2E1</accession>
<name>A0A0K1W2E1_9MOLU</name>